<dbReference type="AlphaFoldDB" id="A0A0F3N585"/>
<sequence>MGTSFITDDMNHPMDGFSTYPFFIFENWNNYTPSPDKRRDTVIGNDVWFGTNSTILPGVNIGDGAIIGACSVVAKDVPPYSIVVGNPTKIVRYRFPDEIVEQLLEIKWWDWDYDKITRNIPAIVGADIEKLKQAE</sequence>
<dbReference type="Proteomes" id="UP000033556">
    <property type="component" value="Unassembled WGS sequence"/>
</dbReference>
<accession>A0A0F3N585</accession>
<gene>
    <name evidence="2" type="ORF">APHACPA_1064</name>
</gene>
<dbReference type="CDD" id="cd03349">
    <property type="entry name" value="LbH_XAT"/>
    <property type="match status" value="1"/>
</dbReference>
<proteinExistence type="inferred from homology"/>
<evidence type="ECO:0000256" key="1">
    <source>
        <dbReference type="ARBA" id="ARBA00007274"/>
    </source>
</evidence>
<dbReference type="PATRIC" id="fig|1359164.3.peg.1048"/>
<dbReference type="InterPro" id="IPR011004">
    <property type="entry name" value="Trimer_LpxA-like_sf"/>
</dbReference>
<evidence type="ECO:0000313" key="3">
    <source>
        <dbReference type="Proteomes" id="UP000033556"/>
    </source>
</evidence>
<protein>
    <submittedName>
        <fullName evidence="2">Bacterial transferase hexapeptide family protein</fullName>
    </submittedName>
</protein>
<organism evidence="2 3">
    <name type="scientific">Rickettsia amblyommatis str. Ac/Pa</name>
    <dbReference type="NCBI Taxonomy" id="1359164"/>
    <lineage>
        <taxon>Bacteria</taxon>
        <taxon>Pseudomonadati</taxon>
        <taxon>Pseudomonadota</taxon>
        <taxon>Alphaproteobacteria</taxon>
        <taxon>Rickettsiales</taxon>
        <taxon>Rickettsiaceae</taxon>
        <taxon>Rickettsieae</taxon>
        <taxon>Rickettsia</taxon>
        <taxon>spotted fever group</taxon>
    </lineage>
</organism>
<evidence type="ECO:0000313" key="2">
    <source>
        <dbReference type="EMBL" id="KJV62044.1"/>
    </source>
</evidence>
<dbReference type="Gene3D" id="2.160.10.10">
    <property type="entry name" value="Hexapeptide repeat proteins"/>
    <property type="match status" value="1"/>
</dbReference>
<keyword evidence="2" id="KW-0808">Transferase</keyword>
<dbReference type="InterPro" id="IPR050179">
    <property type="entry name" value="Trans_hexapeptide_repeat"/>
</dbReference>
<comment type="caution">
    <text evidence="2">The sequence shown here is derived from an EMBL/GenBank/DDBJ whole genome shotgun (WGS) entry which is preliminary data.</text>
</comment>
<dbReference type="Pfam" id="PF00132">
    <property type="entry name" value="Hexapep"/>
    <property type="match status" value="1"/>
</dbReference>
<name>A0A0F3N585_RICAM</name>
<reference evidence="2 3" key="1">
    <citation type="submission" date="2015-01" db="EMBL/GenBank/DDBJ databases">
        <title>Genome Sequencing of Rickettsiales.</title>
        <authorList>
            <person name="Daugherty S.C."/>
            <person name="Su Q."/>
            <person name="Abolude K."/>
            <person name="Beier-Sexton M."/>
            <person name="Carlyon J.A."/>
            <person name="Carter R."/>
            <person name="Day N.P."/>
            <person name="Dumler S.J."/>
            <person name="Dyachenko V."/>
            <person name="Godinez A."/>
            <person name="Kurtti T.J."/>
            <person name="Lichay M."/>
            <person name="Mullins K.E."/>
            <person name="Ott S."/>
            <person name="Pappas-Brown V."/>
            <person name="Paris D.H."/>
            <person name="Patel P."/>
            <person name="Richards A.L."/>
            <person name="Sadzewicz L."/>
            <person name="Sears K."/>
            <person name="Seidman D."/>
            <person name="Sengamalay N."/>
            <person name="Stenos J."/>
            <person name="Tallon L.J."/>
            <person name="Vincent G."/>
            <person name="Fraser C.M."/>
            <person name="Munderloh U."/>
            <person name="Dunning-Hotopp J.C."/>
        </authorList>
    </citation>
    <scope>NUCLEOTIDE SEQUENCE [LARGE SCALE GENOMIC DNA]</scope>
    <source>
        <strain evidence="2 3">Ac/Pa</strain>
    </source>
</reference>
<dbReference type="PANTHER" id="PTHR43300:SF11">
    <property type="entry name" value="ACETYLTRANSFERASE RV3034C-RELATED"/>
    <property type="match status" value="1"/>
</dbReference>
<dbReference type="EMBL" id="LANR01000001">
    <property type="protein sequence ID" value="KJV62044.1"/>
    <property type="molecule type" value="Genomic_DNA"/>
</dbReference>
<dbReference type="PANTHER" id="PTHR43300">
    <property type="entry name" value="ACETYLTRANSFERASE"/>
    <property type="match status" value="1"/>
</dbReference>
<keyword evidence="3" id="KW-1185">Reference proteome</keyword>
<dbReference type="InterPro" id="IPR001451">
    <property type="entry name" value="Hexapep"/>
</dbReference>
<dbReference type="GO" id="GO:0016740">
    <property type="term" value="F:transferase activity"/>
    <property type="evidence" value="ECO:0007669"/>
    <property type="project" value="UniProtKB-KW"/>
</dbReference>
<dbReference type="SUPFAM" id="SSF51161">
    <property type="entry name" value="Trimeric LpxA-like enzymes"/>
    <property type="match status" value="1"/>
</dbReference>
<comment type="similarity">
    <text evidence="1">Belongs to the transferase hexapeptide repeat family.</text>
</comment>